<organism evidence="4 5">
    <name type="scientific">Phycisphaera mikurensis (strain NBRC 102666 / KCTC 22515 / FYK2301M01)</name>
    <dbReference type="NCBI Taxonomy" id="1142394"/>
    <lineage>
        <taxon>Bacteria</taxon>
        <taxon>Pseudomonadati</taxon>
        <taxon>Planctomycetota</taxon>
        <taxon>Phycisphaerae</taxon>
        <taxon>Phycisphaerales</taxon>
        <taxon>Phycisphaeraceae</taxon>
        <taxon>Phycisphaera</taxon>
    </lineage>
</organism>
<dbReference type="InterPro" id="IPR029063">
    <property type="entry name" value="SAM-dependent_MTases_sf"/>
</dbReference>
<evidence type="ECO:0000259" key="3">
    <source>
        <dbReference type="Pfam" id="PF10017"/>
    </source>
</evidence>
<dbReference type="NCBIfam" id="TIGR03438">
    <property type="entry name" value="egtD_ergothio"/>
    <property type="match status" value="1"/>
</dbReference>
<keyword evidence="1" id="KW-0489">Methyltransferase</keyword>
<dbReference type="InterPro" id="IPR017804">
    <property type="entry name" value="MeTrfase_EgtD-like"/>
</dbReference>
<keyword evidence="5" id="KW-1185">Reference proteome</keyword>
<evidence type="ECO:0000256" key="1">
    <source>
        <dbReference type="ARBA" id="ARBA00022603"/>
    </source>
</evidence>
<keyword evidence="2" id="KW-0808">Transferase</keyword>
<evidence type="ECO:0000313" key="5">
    <source>
        <dbReference type="Proteomes" id="UP000007881"/>
    </source>
</evidence>
<dbReference type="PIRSF" id="PIRSF018005">
    <property type="entry name" value="UCP018005"/>
    <property type="match status" value="1"/>
</dbReference>
<dbReference type="PANTHER" id="PTHR43397">
    <property type="entry name" value="ERGOTHIONEINE BIOSYNTHESIS PROTEIN 1"/>
    <property type="match status" value="1"/>
</dbReference>
<dbReference type="KEGG" id="phm:PSMK_30270"/>
<dbReference type="PANTHER" id="PTHR43397:SF1">
    <property type="entry name" value="ERGOTHIONEINE BIOSYNTHESIS PROTEIN 1"/>
    <property type="match status" value="1"/>
</dbReference>
<accession>I0IIU8</accession>
<dbReference type="SUPFAM" id="SSF53335">
    <property type="entry name" value="S-adenosyl-L-methionine-dependent methyltransferases"/>
    <property type="match status" value="1"/>
</dbReference>
<evidence type="ECO:0000313" key="4">
    <source>
        <dbReference type="EMBL" id="BAM05186.1"/>
    </source>
</evidence>
<dbReference type="Pfam" id="PF10017">
    <property type="entry name" value="Methyltransf_33"/>
    <property type="match status" value="1"/>
</dbReference>
<dbReference type="GO" id="GO:0032259">
    <property type="term" value="P:methylation"/>
    <property type="evidence" value="ECO:0007669"/>
    <property type="project" value="UniProtKB-KW"/>
</dbReference>
<proteinExistence type="predicted"/>
<dbReference type="GO" id="GO:0008168">
    <property type="term" value="F:methyltransferase activity"/>
    <property type="evidence" value="ECO:0007669"/>
    <property type="project" value="UniProtKB-KW"/>
</dbReference>
<dbReference type="PATRIC" id="fig|1142394.8.peg.3132"/>
<dbReference type="AlphaFoldDB" id="I0IIU8"/>
<feature type="domain" description="Histidine-specific methyltransferase SAM-dependent" evidence="3">
    <location>
        <begin position="21"/>
        <end position="321"/>
    </location>
</feature>
<dbReference type="RefSeq" id="WP_014438391.1">
    <property type="nucleotide sequence ID" value="NC_017080.1"/>
</dbReference>
<sequence length="328" mass="34545">MTACSPATARQIAPAGSALLRDAVEGLTGPGQKTLPCKHLYDARGVELFERITALPEYYPTRTELAILRENLPRIAAELGPGVRLVEPGSGSSTKTRELLAALGDPSEYVPIDIAPEFLAAGKASLARALPGLRVTPVRADFTAPLSLPPAPGGAHRTVVFFPGSTLGNFGPAEAKRLVDHLAELAGVGGGGALLIGLDRIKPPAELLPAYDDDAGVTAAFNLNLLHRLNREAGRTVLAPGCFRHEARWNAAAAAVEMHLVAEHPLEAELGGRPIHFDAGESIHTESSHKFGDAAIGRLFAGWRVQAFEDASRRFGLYLVTAGRSAAS</sequence>
<dbReference type="STRING" id="1142394.PSMK_30270"/>
<dbReference type="eggNOG" id="COG4301">
    <property type="taxonomic scope" value="Bacteria"/>
</dbReference>
<dbReference type="InterPro" id="IPR019257">
    <property type="entry name" value="MeTrfase_dom"/>
</dbReference>
<dbReference type="InterPro" id="IPR035094">
    <property type="entry name" value="EgtD"/>
</dbReference>
<dbReference type="HOGENOM" id="CLU_049766_1_1_0"/>
<dbReference type="EMBL" id="AP012338">
    <property type="protein sequence ID" value="BAM05186.1"/>
    <property type="molecule type" value="Genomic_DNA"/>
</dbReference>
<dbReference type="Gene3D" id="3.40.50.150">
    <property type="entry name" value="Vaccinia Virus protein VP39"/>
    <property type="match status" value="1"/>
</dbReference>
<dbReference type="InterPro" id="IPR051128">
    <property type="entry name" value="EgtD_Methyltrsf_superfamily"/>
</dbReference>
<reference evidence="4 5" key="1">
    <citation type="submission" date="2012-02" db="EMBL/GenBank/DDBJ databases">
        <title>Complete genome sequence of Phycisphaera mikurensis NBRC 102666.</title>
        <authorList>
            <person name="Ankai A."/>
            <person name="Hosoyama A."/>
            <person name="Terui Y."/>
            <person name="Sekine M."/>
            <person name="Fukai R."/>
            <person name="Kato Y."/>
            <person name="Nakamura S."/>
            <person name="Yamada-Narita S."/>
            <person name="Kawakoshi A."/>
            <person name="Fukunaga Y."/>
            <person name="Yamazaki S."/>
            <person name="Fujita N."/>
        </authorList>
    </citation>
    <scope>NUCLEOTIDE SEQUENCE [LARGE SCALE GENOMIC DNA]</scope>
    <source>
        <strain evidence="5">NBRC 102666 / KCTC 22515 / FYK2301M01</strain>
    </source>
</reference>
<name>I0IIU8_PHYMF</name>
<dbReference type="Proteomes" id="UP000007881">
    <property type="component" value="Chromosome"/>
</dbReference>
<protein>
    <recommendedName>
        <fullName evidence="3">Histidine-specific methyltransferase SAM-dependent domain-containing protein</fullName>
    </recommendedName>
</protein>
<evidence type="ECO:0000256" key="2">
    <source>
        <dbReference type="ARBA" id="ARBA00022679"/>
    </source>
</evidence>
<gene>
    <name evidence="4" type="ordered locus">PSMK_30270</name>
</gene>